<proteinExistence type="predicted"/>
<organism evidence="2">
    <name type="scientific">Trichophyton rubrum CBS 288.86</name>
    <dbReference type="NCBI Taxonomy" id="1215330"/>
    <lineage>
        <taxon>Eukaryota</taxon>
        <taxon>Fungi</taxon>
        <taxon>Dikarya</taxon>
        <taxon>Ascomycota</taxon>
        <taxon>Pezizomycotina</taxon>
        <taxon>Eurotiomycetes</taxon>
        <taxon>Eurotiomycetidae</taxon>
        <taxon>Onygenales</taxon>
        <taxon>Arthrodermataceae</taxon>
        <taxon>Trichophyton</taxon>
    </lineage>
</organism>
<feature type="compositionally biased region" description="Basic and acidic residues" evidence="1">
    <location>
        <begin position="85"/>
        <end position="111"/>
    </location>
</feature>
<dbReference type="Proteomes" id="UP000023758">
    <property type="component" value="Unassembled WGS sequence"/>
</dbReference>
<evidence type="ECO:0000256" key="1">
    <source>
        <dbReference type="SAM" id="MobiDB-lite"/>
    </source>
</evidence>
<protein>
    <submittedName>
        <fullName evidence="2">Uncharacterized protein</fullName>
    </submittedName>
</protein>
<dbReference type="AlphaFoldDB" id="A0A022VU32"/>
<dbReference type="EMBL" id="KK207902">
    <property type="protein sequence ID" value="EZF49474.1"/>
    <property type="molecule type" value="Genomic_DNA"/>
</dbReference>
<name>A0A022VU32_TRIRU</name>
<dbReference type="HOGENOM" id="CLU_1490040_0_0_1"/>
<gene>
    <name evidence="2" type="ORF">H103_07048</name>
</gene>
<evidence type="ECO:0000313" key="2">
    <source>
        <dbReference type="EMBL" id="EZF49474.1"/>
    </source>
</evidence>
<reference evidence="2" key="1">
    <citation type="submission" date="2014-02" db="EMBL/GenBank/DDBJ databases">
        <title>The Genome Sequence of Trichophyton rubrum (morphotype fischeri) CBS 288.86.</title>
        <authorList>
            <consortium name="The Broad Institute Genomics Platform"/>
            <person name="Cuomo C.A."/>
            <person name="White T.C."/>
            <person name="Graser Y."/>
            <person name="Martinez-Rossi N."/>
            <person name="Heitman J."/>
            <person name="Young S.K."/>
            <person name="Zeng Q."/>
            <person name="Gargeya S."/>
            <person name="Abouelleil A."/>
            <person name="Alvarado L."/>
            <person name="Chapman S.B."/>
            <person name="Gainer-Dewar J."/>
            <person name="Goldberg J."/>
            <person name="Griggs A."/>
            <person name="Gujja S."/>
            <person name="Hansen M."/>
            <person name="Howarth C."/>
            <person name="Imamovic A."/>
            <person name="Larimer J."/>
            <person name="Martinez D."/>
            <person name="Murphy C."/>
            <person name="Pearson M.D."/>
            <person name="Persinoti G."/>
            <person name="Poon T."/>
            <person name="Priest M."/>
            <person name="Roberts A.D."/>
            <person name="Saif S."/>
            <person name="Shea T.D."/>
            <person name="Sykes S.N."/>
            <person name="Wortman J."/>
            <person name="Nusbaum C."/>
            <person name="Birren B."/>
        </authorList>
    </citation>
    <scope>NUCLEOTIDE SEQUENCE [LARGE SCALE GENOMIC DNA]</scope>
    <source>
        <strain evidence="2">CBS 288.86</strain>
    </source>
</reference>
<accession>A0A022VU32</accession>
<sequence length="182" mass="20770">MPAADPRFRPPFLRCWKSVLSCPVLSYVDAEASVGQPDTDRPLRWVARCNAHLQSARRKQETQAPWPGDSAEAVAVLCKIRPAEVQRRREEKKGKREDGEEDKAERGRSRDEEEEEEEEEEEKSRGEMKGLQGEPARCRLVPFLRSWDVDNNILITKEATSTGRLHVIPSSFAAGRLFCKRP</sequence>
<feature type="compositionally biased region" description="Acidic residues" evidence="1">
    <location>
        <begin position="112"/>
        <end position="121"/>
    </location>
</feature>
<feature type="region of interest" description="Disordered" evidence="1">
    <location>
        <begin position="85"/>
        <end position="132"/>
    </location>
</feature>